<dbReference type="GO" id="GO:0005694">
    <property type="term" value="C:chromosome"/>
    <property type="evidence" value="ECO:0007669"/>
    <property type="project" value="InterPro"/>
</dbReference>
<sequence>MQREKRLFIERIVVEDFKSYKGVHTIGPFDRGFNAIVGPNGSGKSNVIDSVLFVLGFKAKRLRHAKAEDLIHTGEPRPQTSTVTIYFVDQNNSTLNVSRTVNLKGKSVYMLNGTAATIESISETLKLYNVDLVNNRFMILQGEIESISNMKAKGTPETPGLVEYLEEIVGTHQYIEEIKSQEAAHAIAAETAEKLRAEHRFVEKEAEYLRPKAEAAEAQIYSYAGALERKLQTLAADIATADEQVQAEKKALGRTHAKTEKLNHILAQHALTLKSTDTVFEEKKNAFRIGESEYLQAKKEYETANTQFLRGTDLQKMYTDKLAKLKQDLEHRAETQAHEEAQMKEAAEELGDNTKRIEEAQKERAELEQTLKALEGDSSAQLTKNLKDAEEALLAHMKKLKVAKDAFRAQQRQLGEIDKAGHTLKEMLAALPKEIAALKARKSPHSEEKFTKAQARALEIRKGREETVSECKKREAHLQDLQKELATLSTSDKLGTLLTIQGFFGRIRDLGTIPSAYTIALSATAKGSLNHLVVDTTATAEKCLDLIKAKNLGRHTILVLDKISKNIKPTTETNRLLDKIKTKPEFHPCFYHILGDTLVVNSMEAAMKRAFAPDRPKVVTLDGKVIDKSGLMSGGTIRPIYLSERRPPQELQKEISTTLVQVKEAKEGLGLINAALEKAEVKLEALTQLKKENDQTPHSLALLENKLAAAQQQLQNHHQTDARRTQLQNQAFELNNQITALTAQEAELDEKKYALEKALEKKLGAKYQALKAKAIGVVDQILALQERNSSLDKSLKKAPLSTTGITQEITETETLLAEIKIHPPETEELALAKKERELRDQKSAVQQIEEERALVQKEVDTHREQELLLFKDKTEREEFLLQYTTARNNASKDLAVLTEKEKILKTKLGSYQNTHTHPNQTPTPTSKSLPGTIDESSIDSLIDTFLTYQEKKDHLLRETRTLEDAQKKETTAKNTAVLLKERRVSEFIAGIKKINSDLKRIYNTLTFGGDAELEPVDYLDPFSEGMAMSVMPPRKSWRSISHLSGGERTLASLSLIFALHEYLPNSFYVMDEVDAALDYKNVGIVGRFITEKAAECQFLVISLRENMYELADVFVGVYRPAETTLSLVVRTGAGISS</sequence>
<feature type="coiled-coil region" evidence="3">
    <location>
        <begin position="343"/>
        <end position="406"/>
    </location>
</feature>
<dbReference type="PIRSF" id="PIRSF005719">
    <property type="entry name" value="SMC"/>
    <property type="match status" value="1"/>
</dbReference>
<dbReference type="AlphaFoldDB" id="A0A177ECJ2"/>
<dbReference type="InterPro" id="IPR010935">
    <property type="entry name" value="SMC_hinge"/>
</dbReference>
<dbReference type="InterPro" id="IPR003395">
    <property type="entry name" value="RecF/RecN/SMC_N"/>
</dbReference>
<evidence type="ECO:0000256" key="1">
    <source>
        <dbReference type="ARBA" id="ARBA00004123"/>
    </source>
</evidence>
<feature type="domain" description="SMC hinge" evidence="5">
    <location>
        <begin position="501"/>
        <end position="610"/>
    </location>
</feature>
<accession>A0A177ECJ2</accession>
<dbReference type="InterPro" id="IPR024704">
    <property type="entry name" value="SMC"/>
</dbReference>
<dbReference type="Pfam" id="PF06470">
    <property type="entry name" value="SMC_hinge"/>
    <property type="match status" value="1"/>
</dbReference>
<evidence type="ECO:0000313" key="6">
    <source>
        <dbReference type="EMBL" id="OAG29657.1"/>
    </source>
</evidence>
<dbReference type="GeneID" id="93647140"/>
<dbReference type="Pfam" id="PF02463">
    <property type="entry name" value="SMC_N"/>
    <property type="match status" value="1"/>
</dbReference>
<dbReference type="Gene3D" id="3.40.50.300">
    <property type="entry name" value="P-loop containing nucleotide triphosphate hydrolases"/>
    <property type="match status" value="2"/>
</dbReference>
<gene>
    <name evidence="6" type="ORF">NEDG_00790</name>
</gene>
<dbReference type="GO" id="GO:0016887">
    <property type="term" value="F:ATP hydrolysis activity"/>
    <property type="evidence" value="ECO:0007669"/>
    <property type="project" value="InterPro"/>
</dbReference>
<comment type="caution">
    <text evidence="6">The sequence shown here is derived from an EMBL/GenBank/DDBJ whole genome shotgun (WGS) entry which is preliminary data.</text>
</comment>
<dbReference type="PANTHER" id="PTHR18937">
    <property type="entry name" value="STRUCTURAL MAINTENANCE OF CHROMOSOMES SMC FAMILY MEMBER"/>
    <property type="match status" value="1"/>
</dbReference>
<keyword evidence="7" id="KW-1185">Reference proteome</keyword>
<feature type="coiled-coil region" evidence="3">
    <location>
        <begin position="672"/>
        <end position="761"/>
    </location>
</feature>
<name>A0A177ECJ2_9MICR</name>
<dbReference type="OrthoDB" id="5575062at2759"/>
<evidence type="ECO:0000259" key="5">
    <source>
        <dbReference type="SMART" id="SM00968"/>
    </source>
</evidence>
<dbReference type="Gene3D" id="1.20.1060.20">
    <property type="match status" value="1"/>
</dbReference>
<dbReference type="SMART" id="SM00968">
    <property type="entry name" value="SMC_hinge"/>
    <property type="match status" value="1"/>
</dbReference>
<dbReference type="GO" id="GO:0005524">
    <property type="term" value="F:ATP binding"/>
    <property type="evidence" value="ECO:0007669"/>
    <property type="project" value="InterPro"/>
</dbReference>
<organism evidence="6 7">
    <name type="scientific">Nematocida displodere</name>
    <dbReference type="NCBI Taxonomy" id="1805483"/>
    <lineage>
        <taxon>Eukaryota</taxon>
        <taxon>Fungi</taxon>
        <taxon>Fungi incertae sedis</taxon>
        <taxon>Microsporidia</taxon>
        <taxon>Nematocida</taxon>
    </lineage>
</organism>
<dbReference type="SUPFAM" id="SSF52540">
    <property type="entry name" value="P-loop containing nucleoside triphosphate hydrolases"/>
    <property type="match status" value="1"/>
</dbReference>
<dbReference type="SUPFAM" id="SSF75553">
    <property type="entry name" value="Smc hinge domain"/>
    <property type="match status" value="1"/>
</dbReference>
<dbReference type="InterPro" id="IPR027417">
    <property type="entry name" value="P-loop_NTPase"/>
</dbReference>
<evidence type="ECO:0000256" key="4">
    <source>
        <dbReference type="SAM" id="MobiDB-lite"/>
    </source>
</evidence>
<comment type="subcellular location">
    <subcellularLocation>
        <location evidence="1">Nucleus</location>
    </subcellularLocation>
</comment>
<proteinExistence type="predicted"/>
<feature type="coiled-coil region" evidence="3">
    <location>
        <begin position="831"/>
        <end position="865"/>
    </location>
</feature>
<dbReference type="InterPro" id="IPR036277">
    <property type="entry name" value="SMC_hinge_sf"/>
</dbReference>
<evidence type="ECO:0000313" key="7">
    <source>
        <dbReference type="Proteomes" id="UP000185944"/>
    </source>
</evidence>
<keyword evidence="2 3" id="KW-0175">Coiled coil</keyword>
<protein>
    <submittedName>
        <fullName evidence="6">Structural maintenance of chromosome 4</fullName>
    </submittedName>
</protein>
<feature type="region of interest" description="Disordered" evidence="4">
    <location>
        <begin position="909"/>
        <end position="932"/>
    </location>
</feature>
<feature type="compositionally biased region" description="Low complexity" evidence="4">
    <location>
        <begin position="909"/>
        <end position="925"/>
    </location>
</feature>
<dbReference type="Proteomes" id="UP000185944">
    <property type="component" value="Unassembled WGS sequence"/>
</dbReference>
<evidence type="ECO:0000256" key="3">
    <source>
        <dbReference type="SAM" id="Coils"/>
    </source>
</evidence>
<reference evidence="6 7" key="1">
    <citation type="submission" date="2016-02" db="EMBL/GenBank/DDBJ databases">
        <title>Discovery of a natural microsporidian pathogen with a broad tissue tropism in Caenorhabditis elegans.</title>
        <authorList>
            <person name="Luallen R.J."/>
            <person name="Reinke A.W."/>
            <person name="Tong L."/>
            <person name="Botts M.R."/>
            <person name="Felix M.-A."/>
            <person name="Troemel E.R."/>
        </authorList>
    </citation>
    <scope>NUCLEOTIDE SEQUENCE [LARGE SCALE GENOMIC DNA]</scope>
    <source>
        <strain evidence="6 7">JUm2807</strain>
    </source>
</reference>
<dbReference type="VEuPathDB" id="MicrosporidiaDB:NEDG_00790"/>
<evidence type="ECO:0000256" key="2">
    <source>
        <dbReference type="ARBA" id="ARBA00023054"/>
    </source>
</evidence>
<dbReference type="STRING" id="1805483.A0A177ECJ2"/>
<dbReference type="RefSeq" id="XP_067544305.1">
    <property type="nucleotide sequence ID" value="XM_067688208.1"/>
</dbReference>
<dbReference type="GO" id="GO:0005634">
    <property type="term" value="C:nucleus"/>
    <property type="evidence" value="ECO:0007669"/>
    <property type="project" value="UniProtKB-SubCell"/>
</dbReference>
<feature type="coiled-coil region" evidence="3">
    <location>
        <begin position="224"/>
        <end position="251"/>
    </location>
</feature>
<dbReference type="GO" id="GO:0051276">
    <property type="term" value="P:chromosome organization"/>
    <property type="evidence" value="ECO:0007669"/>
    <property type="project" value="InterPro"/>
</dbReference>
<dbReference type="EMBL" id="LTDL01000040">
    <property type="protein sequence ID" value="OAG29657.1"/>
    <property type="molecule type" value="Genomic_DNA"/>
</dbReference>